<evidence type="ECO:0000256" key="4">
    <source>
        <dbReference type="ARBA" id="ARBA00022989"/>
    </source>
</evidence>
<evidence type="ECO:0000256" key="3">
    <source>
        <dbReference type="ARBA" id="ARBA00022692"/>
    </source>
</evidence>
<keyword evidence="5 6" id="KW-0472">Membrane</keyword>
<evidence type="ECO:0000256" key="1">
    <source>
        <dbReference type="ARBA" id="ARBA00004651"/>
    </source>
</evidence>
<keyword evidence="2" id="KW-1003">Cell membrane</keyword>
<dbReference type="GO" id="GO:0005886">
    <property type="term" value="C:plasma membrane"/>
    <property type="evidence" value="ECO:0007669"/>
    <property type="project" value="UniProtKB-SubCell"/>
</dbReference>
<dbReference type="Proteomes" id="UP000034603">
    <property type="component" value="Unassembled WGS sequence"/>
</dbReference>
<evidence type="ECO:0000313" key="9">
    <source>
        <dbReference type="Proteomes" id="UP000034603"/>
    </source>
</evidence>
<proteinExistence type="predicted"/>
<sequence length="366" mass="40096">MTKNTNGTKTIYLTLIAIAVIIVRYSTSRPNYNSGDRIKITAIVRSEPVNYDNSQYLKLAGLKFYLPLYPGISYGDKVVVEGIVDGDKLSQPALKEIVATKAVIYKTRSKLLEVYNRSLPTNESALVAGVTIGSKSGISSEFWESLRRSGTAHVVVASGMNVTLVAGFLLAMCLSLVKRKNAILIVILGIWIYAVICGFDAPIVRAAIMGSIGFLAQLTGRLNQTIRAVIYSAFIMLFVVPDWIFDVGFILSFTATLSLVVFTKKVKDFVEKIKLINKLPELFKESLITTTSAQIGVIPVLYFTFGSYNPLSIAANVLTLWTIPIITIVGFIGGIFGMLYYPFGQAVLLLIYPLAKYFTGIVGFFG</sequence>
<feature type="transmembrane region" description="Helical" evidence="6">
    <location>
        <begin position="347"/>
        <end position="365"/>
    </location>
</feature>
<evidence type="ECO:0000259" key="7">
    <source>
        <dbReference type="Pfam" id="PF03772"/>
    </source>
</evidence>
<feature type="domain" description="ComEC/Rec2-related protein" evidence="7">
    <location>
        <begin position="131"/>
        <end position="361"/>
    </location>
</feature>
<dbReference type="AlphaFoldDB" id="A0A0G0KYG2"/>
<comment type="subcellular location">
    <subcellularLocation>
        <location evidence="1">Cell membrane</location>
        <topology evidence="1">Multi-pass membrane protein</topology>
    </subcellularLocation>
</comment>
<feature type="transmembrane region" description="Helical" evidence="6">
    <location>
        <begin position="154"/>
        <end position="177"/>
    </location>
</feature>
<evidence type="ECO:0000313" key="8">
    <source>
        <dbReference type="EMBL" id="KKQ45561.1"/>
    </source>
</evidence>
<comment type="caution">
    <text evidence="8">The sequence shown here is derived from an EMBL/GenBank/DDBJ whole genome shotgun (WGS) entry which is preliminary data.</text>
</comment>
<dbReference type="InterPro" id="IPR052159">
    <property type="entry name" value="Competence_DNA_uptake"/>
</dbReference>
<dbReference type="PANTHER" id="PTHR30619:SF1">
    <property type="entry name" value="RECOMBINATION PROTEIN 2"/>
    <property type="match status" value="1"/>
</dbReference>
<feature type="transmembrane region" description="Helical" evidence="6">
    <location>
        <begin position="6"/>
        <end position="27"/>
    </location>
</feature>
<gene>
    <name evidence="8" type="ORF">US62_C0013G0014</name>
</gene>
<keyword evidence="3 6" id="KW-0812">Transmembrane</keyword>
<evidence type="ECO:0000256" key="6">
    <source>
        <dbReference type="SAM" id="Phobius"/>
    </source>
</evidence>
<feature type="transmembrane region" description="Helical" evidence="6">
    <location>
        <begin position="183"/>
        <end position="204"/>
    </location>
</feature>
<evidence type="ECO:0000256" key="5">
    <source>
        <dbReference type="ARBA" id="ARBA00023136"/>
    </source>
</evidence>
<feature type="transmembrane region" description="Helical" evidence="6">
    <location>
        <begin position="287"/>
        <end position="305"/>
    </location>
</feature>
<organism evidence="8 9">
    <name type="scientific">Candidatus Woesebacteria bacterium GW2011_GWA1_37_8</name>
    <dbReference type="NCBI Taxonomy" id="1618546"/>
    <lineage>
        <taxon>Bacteria</taxon>
        <taxon>Candidatus Woeseibacteriota</taxon>
    </lineage>
</organism>
<feature type="transmembrane region" description="Helical" evidence="6">
    <location>
        <begin position="317"/>
        <end position="340"/>
    </location>
</feature>
<protein>
    <submittedName>
        <fullName evidence="8">ComEC</fullName>
    </submittedName>
</protein>
<dbReference type="InterPro" id="IPR004477">
    <property type="entry name" value="ComEC_N"/>
</dbReference>
<dbReference type="NCBIfam" id="TIGR00360">
    <property type="entry name" value="ComEC_N-term"/>
    <property type="match status" value="1"/>
</dbReference>
<accession>A0A0G0KYG2</accession>
<feature type="transmembrane region" description="Helical" evidence="6">
    <location>
        <begin position="225"/>
        <end position="241"/>
    </location>
</feature>
<reference evidence="8 9" key="1">
    <citation type="journal article" date="2015" name="Nature">
        <title>rRNA introns, odd ribosomes, and small enigmatic genomes across a large radiation of phyla.</title>
        <authorList>
            <person name="Brown C.T."/>
            <person name="Hug L.A."/>
            <person name="Thomas B.C."/>
            <person name="Sharon I."/>
            <person name="Castelle C.J."/>
            <person name="Singh A."/>
            <person name="Wilkins M.J."/>
            <person name="Williams K.H."/>
            <person name="Banfield J.F."/>
        </authorList>
    </citation>
    <scope>NUCLEOTIDE SEQUENCE [LARGE SCALE GENOMIC DNA]</scope>
</reference>
<name>A0A0G0KYG2_9BACT</name>
<evidence type="ECO:0000256" key="2">
    <source>
        <dbReference type="ARBA" id="ARBA00022475"/>
    </source>
</evidence>
<dbReference type="Pfam" id="PF03772">
    <property type="entry name" value="Competence"/>
    <property type="match status" value="1"/>
</dbReference>
<dbReference type="EMBL" id="LBTR01000013">
    <property type="protein sequence ID" value="KKQ45561.1"/>
    <property type="molecule type" value="Genomic_DNA"/>
</dbReference>
<keyword evidence="4 6" id="KW-1133">Transmembrane helix</keyword>
<dbReference type="PANTHER" id="PTHR30619">
    <property type="entry name" value="DNA INTERNALIZATION/COMPETENCE PROTEIN COMEC/REC2"/>
    <property type="match status" value="1"/>
</dbReference>